<comment type="caution">
    <text evidence="2">The sequence shown here is derived from an EMBL/GenBank/DDBJ whole genome shotgun (WGS) entry which is preliminary data.</text>
</comment>
<evidence type="ECO:0000313" key="2">
    <source>
        <dbReference type="EMBL" id="KAH3824166.1"/>
    </source>
</evidence>
<feature type="compositionally biased region" description="Gly residues" evidence="1">
    <location>
        <begin position="10"/>
        <end position="19"/>
    </location>
</feature>
<name>A0A9D4JU24_DREPO</name>
<dbReference type="EMBL" id="JAIWYP010000005">
    <property type="protein sequence ID" value="KAH3824166.1"/>
    <property type="molecule type" value="Genomic_DNA"/>
</dbReference>
<evidence type="ECO:0000256" key="1">
    <source>
        <dbReference type="SAM" id="MobiDB-lite"/>
    </source>
</evidence>
<gene>
    <name evidence="2" type="ORF">DPMN_125996</name>
</gene>
<dbReference type="Proteomes" id="UP000828390">
    <property type="component" value="Unassembled WGS sequence"/>
</dbReference>
<feature type="region of interest" description="Disordered" evidence="1">
    <location>
        <begin position="1"/>
        <end position="43"/>
    </location>
</feature>
<dbReference type="AlphaFoldDB" id="A0A9D4JU24"/>
<evidence type="ECO:0000313" key="3">
    <source>
        <dbReference type="Proteomes" id="UP000828390"/>
    </source>
</evidence>
<keyword evidence="3" id="KW-1185">Reference proteome</keyword>
<proteinExistence type="predicted"/>
<accession>A0A9D4JU24</accession>
<reference evidence="2" key="2">
    <citation type="submission" date="2020-11" db="EMBL/GenBank/DDBJ databases">
        <authorList>
            <person name="McCartney M.A."/>
            <person name="Auch B."/>
            <person name="Kono T."/>
            <person name="Mallez S."/>
            <person name="Becker A."/>
            <person name="Gohl D.M."/>
            <person name="Silverstein K.A.T."/>
            <person name="Koren S."/>
            <person name="Bechman K.B."/>
            <person name="Herman A."/>
            <person name="Abrahante J.E."/>
            <person name="Garbe J."/>
        </authorList>
    </citation>
    <scope>NUCLEOTIDE SEQUENCE</scope>
    <source>
        <strain evidence="2">Duluth1</strain>
        <tissue evidence="2">Whole animal</tissue>
    </source>
</reference>
<sequence>MWEHSTTSRGGKGGKGGSGFFSFSGGQDGQPCEPGPKGLGGEGGNVGARFFGGLFGGVVKGGREGIRPEEGVTPSKAIMVREKEGPACSACSRGRTVSRASRALMGGVVKEGKEVVPGKK</sequence>
<organism evidence="2 3">
    <name type="scientific">Dreissena polymorpha</name>
    <name type="common">Zebra mussel</name>
    <name type="synonym">Mytilus polymorpha</name>
    <dbReference type="NCBI Taxonomy" id="45954"/>
    <lineage>
        <taxon>Eukaryota</taxon>
        <taxon>Metazoa</taxon>
        <taxon>Spiralia</taxon>
        <taxon>Lophotrochozoa</taxon>
        <taxon>Mollusca</taxon>
        <taxon>Bivalvia</taxon>
        <taxon>Autobranchia</taxon>
        <taxon>Heteroconchia</taxon>
        <taxon>Euheterodonta</taxon>
        <taxon>Imparidentia</taxon>
        <taxon>Neoheterodontei</taxon>
        <taxon>Myida</taxon>
        <taxon>Dreissenoidea</taxon>
        <taxon>Dreissenidae</taxon>
        <taxon>Dreissena</taxon>
    </lineage>
</organism>
<protein>
    <submittedName>
        <fullName evidence="2">Uncharacterized protein</fullName>
    </submittedName>
</protein>
<reference evidence="2" key="1">
    <citation type="journal article" date="2019" name="bioRxiv">
        <title>The Genome of the Zebra Mussel, Dreissena polymorpha: A Resource for Invasive Species Research.</title>
        <authorList>
            <person name="McCartney M.A."/>
            <person name="Auch B."/>
            <person name="Kono T."/>
            <person name="Mallez S."/>
            <person name="Zhang Y."/>
            <person name="Obille A."/>
            <person name="Becker A."/>
            <person name="Abrahante J.E."/>
            <person name="Garbe J."/>
            <person name="Badalamenti J.P."/>
            <person name="Herman A."/>
            <person name="Mangelson H."/>
            <person name="Liachko I."/>
            <person name="Sullivan S."/>
            <person name="Sone E.D."/>
            <person name="Koren S."/>
            <person name="Silverstein K.A.T."/>
            <person name="Beckman K.B."/>
            <person name="Gohl D.M."/>
        </authorList>
    </citation>
    <scope>NUCLEOTIDE SEQUENCE</scope>
    <source>
        <strain evidence="2">Duluth1</strain>
        <tissue evidence="2">Whole animal</tissue>
    </source>
</reference>